<evidence type="ECO:0000256" key="9">
    <source>
        <dbReference type="ARBA" id="ARBA00022679"/>
    </source>
</evidence>
<evidence type="ECO:0000256" key="3">
    <source>
        <dbReference type="ARBA" id="ARBA00010214"/>
    </source>
</evidence>
<evidence type="ECO:0000259" key="16">
    <source>
        <dbReference type="SMART" id="SM00904"/>
    </source>
</evidence>
<keyword evidence="9 17" id="KW-0808">Transferase</keyword>
<evidence type="ECO:0000256" key="4">
    <source>
        <dbReference type="ARBA" id="ARBA00012105"/>
    </source>
</evidence>
<dbReference type="GO" id="GO:0006747">
    <property type="term" value="P:FAD biosynthetic process"/>
    <property type="evidence" value="ECO:0007669"/>
    <property type="project" value="UniProtKB-UniPathway"/>
</dbReference>
<dbReference type="EC" id="2.7.1.26" evidence="4"/>
<keyword evidence="14" id="KW-0067">ATP-binding</keyword>
<reference evidence="17" key="1">
    <citation type="submission" date="2018-06" db="EMBL/GenBank/DDBJ databases">
        <authorList>
            <person name="Zhirakovskaya E."/>
        </authorList>
    </citation>
    <scope>NUCLEOTIDE SEQUENCE</scope>
</reference>
<dbReference type="NCBIfam" id="NF004159">
    <property type="entry name" value="PRK05627.1-2"/>
    <property type="match status" value="1"/>
</dbReference>
<evidence type="ECO:0000256" key="10">
    <source>
        <dbReference type="ARBA" id="ARBA00022695"/>
    </source>
</evidence>
<dbReference type="UniPathway" id="UPA00277">
    <property type="reaction ID" value="UER00407"/>
</dbReference>
<comment type="pathway">
    <text evidence="1">Cofactor biosynthesis; FAD biosynthesis; FAD from FMN: step 1/1.</text>
</comment>
<evidence type="ECO:0000256" key="5">
    <source>
        <dbReference type="ARBA" id="ARBA00012393"/>
    </source>
</evidence>
<dbReference type="PANTHER" id="PTHR22749:SF6">
    <property type="entry name" value="RIBOFLAVIN KINASE"/>
    <property type="match status" value="1"/>
</dbReference>
<dbReference type="InterPro" id="IPR023465">
    <property type="entry name" value="Riboflavin_kinase_dom_sf"/>
</dbReference>
<sequence length="320" mass="35947">MRFMRYPQYSPSKKPTVITIGNFDGIHIGHQALINKVTTYARINKLYSTVVTMQPSAVQYFRGNNTTTKLTAFRCKYQLLKELGVDIMCVLNFNSALAAYSPVEFIQRILIDGLNARHIIIGDDFKFGKNRAGDIHTLKDYCKPLGITITAITTVTRDNIRVSSSSVRHSLANSDFQAVEASLGRKFSITGKVSKGNQLGRTLGFPTINLKLGTQAVPINGVFCVTVRFNGGLEYFGAASIGTRPTIKNKANSRANILEVYILDFNKQIYGQNVEVLFHHKLRNEVEFDNLDELTRQINADVVQTRLFFDNKLTEPLREQ</sequence>
<evidence type="ECO:0000313" key="17">
    <source>
        <dbReference type="EMBL" id="VAW40135.1"/>
    </source>
</evidence>
<dbReference type="Gene3D" id="2.40.30.30">
    <property type="entry name" value="Riboflavin kinase-like"/>
    <property type="match status" value="1"/>
</dbReference>
<comment type="similarity">
    <text evidence="3">Belongs to the RibF family.</text>
</comment>
<keyword evidence="11" id="KW-0547">Nucleotide-binding</keyword>
<dbReference type="PIRSF" id="PIRSF004491">
    <property type="entry name" value="FAD_Synth"/>
    <property type="match status" value="1"/>
</dbReference>
<dbReference type="GO" id="GO:0003919">
    <property type="term" value="F:FMN adenylyltransferase activity"/>
    <property type="evidence" value="ECO:0007669"/>
    <property type="project" value="UniProtKB-EC"/>
</dbReference>
<name>A0A3B0V967_9ZZZZ</name>
<dbReference type="InterPro" id="IPR015865">
    <property type="entry name" value="Riboflavin_kinase_bac/euk"/>
</dbReference>
<keyword evidence="12 17" id="KW-0418">Kinase</keyword>
<dbReference type="Pfam" id="PF06574">
    <property type="entry name" value="FAD_syn"/>
    <property type="match status" value="1"/>
</dbReference>
<gene>
    <name evidence="17" type="ORF">MNBD_GAMMA01-1197</name>
</gene>
<evidence type="ECO:0000256" key="7">
    <source>
        <dbReference type="ARBA" id="ARBA00022630"/>
    </source>
</evidence>
<dbReference type="FunFam" id="3.40.50.620:FF:000021">
    <property type="entry name" value="Riboflavin biosynthesis protein"/>
    <property type="match status" value="1"/>
</dbReference>
<dbReference type="GO" id="GO:0009231">
    <property type="term" value="P:riboflavin biosynthetic process"/>
    <property type="evidence" value="ECO:0007669"/>
    <property type="project" value="InterPro"/>
</dbReference>
<feature type="domain" description="Riboflavin kinase" evidence="16">
    <location>
        <begin position="182"/>
        <end position="310"/>
    </location>
</feature>
<dbReference type="EMBL" id="UOEW01000258">
    <property type="protein sequence ID" value="VAW40135.1"/>
    <property type="molecule type" value="Genomic_DNA"/>
</dbReference>
<dbReference type="NCBIfam" id="TIGR00083">
    <property type="entry name" value="ribF"/>
    <property type="match status" value="1"/>
</dbReference>
<dbReference type="SUPFAM" id="SSF52374">
    <property type="entry name" value="Nucleotidylyl transferase"/>
    <property type="match status" value="1"/>
</dbReference>
<dbReference type="Gene3D" id="3.40.50.620">
    <property type="entry name" value="HUPs"/>
    <property type="match status" value="1"/>
</dbReference>
<dbReference type="GO" id="GO:0008531">
    <property type="term" value="F:riboflavin kinase activity"/>
    <property type="evidence" value="ECO:0007669"/>
    <property type="project" value="UniProtKB-EC"/>
</dbReference>
<dbReference type="CDD" id="cd02064">
    <property type="entry name" value="FAD_synthetase_N"/>
    <property type="match status" value="1"/>
</dbReference>
<keyword evidence="7" id="KW-0285">Flavoprotein</keyword>
<dbReference type="PANTHER" id="PTHR22749">
    <property type="entry name" value="RIBOFLAVIN KINASE/FMN ADENYLYLTRANSFERASE"/>
    <property type="match status" value="1"/>
</dbReference>
<comment type="pathway">
    <text evidence="2">Cofactor biosynthesis; FMN biosynthesis; FMN from riboflavin (ATP route): step 1/1.</text>
</comment>
<evidence type="ECO:0000256" key="2">
    <source>
        <dbReference type="ARBA" id="ARBA00005201"/>
    </source>
</evidence>
<keyword evidence="8" id="KW-0288">FMN</keyword>
<keyword evidence="15" id="KW-0511">Multifunctional enzyme</keyword>
<dbReference type="SUPFAM" id="SSF82114">
    <property type="entry name" value="Riboflavin kinase-like"/>
    <property type="match status" value="1"/>
</dbReference>
<evidence type="ECO:0000256" key="8">
    <source>
        <dbReference type="ARBA" id="ARBA00022643"/>
    </source>
</evidence>
<dbReference type="GO" id="GO:0009398">
    <property type="term" value="P:FMN biosynthetic process"/>
    <property type="evidence" value="ECO:0007669"/>
    <property type="project" value="UniProtKB-UniPathway"/>
</dbReference>
<accession>A0A3B0V967</accession>
<keyword evidence="10 17" id="KW-0548">Nucleotidyltransferase</keyword>
<evidence type="ECO:0000256" key="15">
    <source>
        <dbReference type="ARBA" id="ARBA00023268"/>
    </source>
</evidence>
<dbReference type="UniPathway" id="UPA00276">
    <property type="reaction ID" value="UER00406"/>
</dbReference>
<proteinExistence type="inferred from homology"/>
<dbReference type="InterPro" id="IPR014729">
    <property type="entry name" value="Rossmann-like_a/b/a_fold"/>
</dbReference>
<dbReference type="NCBIfam" id="NF004162">
    <property type="entry name" value="PRK05627.1-5"/>
    <property type="match status" value="1"/>
</dbReference>
<dbReference type="GO" id="GO:0005524">
    <property type="term" value="F:ATP binding"/>
    <property type="evidence" value="ECO:0007669"/>
    <property type="project" value="UniProtKB-KW"/>
</dbReference>
<dbReference type="SMART" id="SM00904">
    <property type="entry name" value="Flavokinase"/>
    <property type="match status" value="1"/>
</dbReference>
<dbReference type="InterPro" id="IPR015864">
    <property type="entry name" value="FAD_synthase"/>
</dbReference>
<organism evidence="17">
    <name type="scientific">hydrothermal vent metagenome</name>
    <dbReference type="NCBI Taxonomy" id="652676"/>
    <lineage>
        <taxon>unclassified sequences</taxon>
        <taxon>metagenomes</taxon>
        <taxon>ecological metagenomes</taxon>
    </lineage>
</organism>
<evidence type="ECO:0000256" key="1">
    <source>
        <dbReference type="ARBA" id="ARBA00004726"/>
    </source>
</evidence>
<keyword evidence="13" id="KW-0274">FAD</keyword>
<evidence type="ECO:0000256" key="13">
    <source>
        <dbReference type="ARBA" id="ARBA00022827"/>
    </source>
</evidence>
<evidence type="ECO:0000256" key="12">
    <source>
        <dbReference type="ARBA" id="ARBA00022777"/>
    </source>
</evidence>
<dbReference type="AlphaFoldDB" id="A0A3B0V967"/>
<evidence type="ECO:0000256" key="11">
    <source>
        <dbReference type="ARBA" id="ARBA00022741"/>
    </source>
</evidence>
<evidence type="ECO:0000256" key="14">
    <source>
        <dbReference type="ARBA" id="ARBA00022840"/>
    </source>
</evidence>
<dbReference type="Pfam" id="PF01687">
    <property type="entry name" value="Flavokinase"/>
    <property type="match status" value="1"/>
</dbReference>
<dbReference type="EC" id="2.7.7.2" evidence="5"/>
<dbReference type="InterPro" id="IPR002606">
    <property type="entry name" value="Riboflavin_kinase_bac"/>
</dbReference>
<protein>
    <recommendedName>
        <fullName evidence="6">Bifunctional riboflavin kinase/FMN adenylyltransferase</fullName>
        <ecNumber evidence="4">2.7.1.26</ecNumber>
        <ecNumber evidence="5">2.7.7.2</ecNumber>
    </recommendedName>
</protein>
<evidence type="ECO:0000256" key="6">
    <source>
        <dbReference type="ARBA" id="ARBA00018483"/>
    </source>
</evidence>
<dbReference type="InterPro" id="IPR023468">
    <property type="entry name" value="Riboflavin_kinase"/>
</dbReference>